<dbReference type="Pfam" id="PF18480">
    <property type="entry name" value="DUF5615"/>
    <property type="match status" value="1"/>
</dbReference>
<dbReference type="AlphaFoldDB" id="A0AA96X0S5"/>
<evidence type="ECO:0000259" key="1">
    <source>
        <dbReference type="Pfam" id="PF18480"/>
    </source>
</evidence>
<proteinExistence type="predicted"/>
<accession>A0AA96X0S5</accession>
<protein>
    <submittedName>
        <fullName evidence="2">DUF5615 family PIN-like protein</fullName>
    </submittedName>
</protein>
<dbReference type="RefSeq" id="WP_316428885.1">
    <property type="nucleotide sequence ID" value="NZ_CP130144.1"/>
</dbReference>
<sequence>MKFLVDAQLPTRLARLLSEAGYDTLHTRDLSQQNATSDADINTLSIAEQRIVITKDADFLNSFLTIQQPYKLLLVTTGNIKNSDLETVFMQNLSRIVELFEQHSYLELSRNEITVHQ</sequence>
<dbReference type="InterPro" id="IPR041049">
    <property type="entry name" value="DUF5615"/>
</dbReference>
<organism evidence="2">
    <name type="scientific">Leptolyngbya boryana CZ1</name>
    <dbReference type="NCBI Taxonomy" id="3060204"/>
    <lineage>
        <taxon>Bacteria</taxon>
        <taxon>Bacillati</taxon>
        <taxon>Cyanobacteriota</taxon>
        <taxon>Cyanophyceae</taxon>
        <taxon>Leptolyngbyales</taxon>
        <taxon>Leptolyngbyaceae</taxon>
        <taxon>Leptolyngbya group</taxon>
        <taxon>Leptolyngbya</taxon>
    </lineage>
</organism>
<reference evidence="2" key="1">
    <citation type="journal article" date="2023" name="Plants (Basel)">
        <title>Genomic Analysis of Leptolyngbya boryana CZ1 Reveals Efficient Carbon Fixation Modules.</title>
        <authorList>
            <person name="Bai X."/>
            <person name="Wang H."/>
            <person name="Cheng W."/>
            <person name="Wang J."/>
            <person name="Ma M."/>
            <person name="Hu H."/>
            <person name="Song Z."/>
            <person name="Ma H."/>
            <person name="Fan Y."/>
            <person name="Du C."/>
            <person name="Xu J."/>
        </authorList>
    </citation>
    <scope>NUCLEOTIDE SEQUENCE</scope>
    <source>
        <strain evidence="2">CZ1</strain>
    </source>
</reference>
<gene>
    <name evidence="2" type="ORF">Q2T42_12905</name>
</gene>
<dbReference type="CDD" id="cd18772">
    <property type="entry name" value="PIN_Mut7-C-like"/>
    <property type="match status" value="1"/>
</dbReference>
<evidence type="ECO:0000313" key="2">
    <source>
        <dbReference type="EMBL" id="WNZ48726.1"/>
    </source>
</evidence>
<feature type="domain" description="DUF5615" evidence="1">
    <location>
        <begin position="1"/>
        <end position="108"/>
    </location>
</feature>
<name>A0AA96X0S5_LEPBY</name>
<reference evidence="2" key="2">
    <citation type="submission" date="2023-07" db="EMBL/GenBank/DDBJ databases">
        <authorList>
            <person name="Bai X.-H."/>
            <person name="Wang H.-H."/>
            <person name="Wang J."/>
            <person name="Ma M.-Y."/>
            <person name="Hu H.-H."/>
            <person name="Song Z.-L."/>
            <person name="Ma H.-G."/>
            <person name="Fan Y."/>
            <person name="Du C.-Y."/>
            <person name="Xu J.-C."/>
        </authorList>
    </citation>
    <scope>NUCLEOTIDE SEQUENCE</scope>
    <source>
        <strain evidence="2">CZ1</strain>
    </source>
</reference>
<dbReference type="EMBL" id="CP130144">
    <property type="protein sequence ID" value="WNZ48726.1"/>
    <property type="molecule type" value="Genomic_DNA"/>
</dbReference>